<keyword evidence="12 18" id="KW-0511">Multifunctional enzyme</keyword>
<feature type="binding site" evidence="18">
    <location>
        <position position="359"/>
    </location>
    <ligand>
        <name>UDP-N-acetyl-alpha-D-glucosamine</name>
        <dbReference type="ChEBI" id="CHEBI:57705"/>
    </ligand>
</feature>
<dbReference type="InterPro" id="IPR050065">
    <property type="entry name" value="GlmU-like"/>
</dbReference>
<protein>
    <recommendedName>
        <fullName evidence="18">Bifunctional protein GlmU</fullName>
    </recommendedName>
    <domain>
        <recommendedName>
            <fullName evidence="18">UDP-N-acetylglucosamine pyrophosphorylase</fullName>
            <ecNumber evidence="18">2.7.7.23</ecNumber>
        </recommendedName>
        <alternativeName>
            <fullName evidence="18">N-acetylglucosamine-1-phosphate uridyltransferase</fullName>
        </alternativeName>
    </domain>
    <domain>
        <recommendedName>
            <fullName evidence="18">Glucosamine-1-phosphate N-acetyltransferase</fullName>
            <ecNumber evidence="18">2.3.1.157</ecNumber>
        </recommendedName>
    </domain>
</protein>
<dbReference type="GO" id="GO:0003977">
    <property type="term" value="F:UDP-N-acetylglucosamine diphosphorylase activity"/>
    <property type="evidence" value="ECO:0007669"/>
    <property type="project" value="UniProtKB-EC"/>
</dbReference>
<dbReference type="EC" id="2.3.1.157" evidence="18"/>
<proteinExistence type="inferred from homology"/>
<keyword evidence="5 18" id="KW-0808">Transferase</keyword>
<comment type="similarity">
    <text evidence="3 18">In the N-terminal section; belongs to the N-acetylglucosamine-1-phosphate uridyltransferase family.</text>
</comment>
<dbReference type="Pfam" id="PF12804">
    <property type="entry name" value="NTP_transf_3"/>
    <property type="match status" value="1"/>
</dbReference>
<gene>
    <name evidence="18 20" type="primary">glmU</name>
    <name evidence="20" type="ORF">Q7A36_25635</name>
</gene>
<dbReference type="EMBL" id="JAUTWS010000034">
    <property type="protein sequence ID" value="MDO9711756.1"/>
    <property type="molecule type" value="Genomic_DNA"/>
</dbReference>
<feature type="binding site" evidence="18">
    <location>
        <position position="422"/>
    </location>
    <ligand>
        <name>acetyl-CoA</name>
        <dbReference type="ChEBI" id="CHEBI:57288"/>
    </ligand>
</feature>
<feature type="region of interest" description="N-acetyltransferase" evidence="18">
    <location>
        <begin position="250"/>
        <end position="441"/>
    </location>
</feature>
<keyword evidence="7 18" id="KW-0479">Metal-binding</keyword>
<comment type="subcellular location">
    <subcellularLocation>
        <location evidence="1 18">Cytoplasm</location>
    </subcellularLocation>
</comment>
<feature type="region of interest" description="Pyrophosphorylase" evidence="18">
    <location>
        <begin position="1"/>
        <end position="228"/>
    </location>
</feature>
<dbReference type="HAMAP" id="MF_01631">
    <property type="entry name" value="GlmU"/>
    <property type="match status" value="1"/>
</dbReference>
<evidence type="ECO:0000256" key="18">
    <source>
        <dbReference type="HAMAP-Rule" id="MF_01631"/>
    </source>
</evidence>
<keyword evidence="14 18" id="KW-0961">Cell wall biogenesis/degradation</keyword>
<evidence type="ECO:0000256" key="17">
    <source>
        <dbReference type="ARBA" id="ARBA00049628"/>
    </source>
</evidence>
<evidence type="ECO:0000256" key="8">
    <source>
        <dbReference type="ARBA" id="ARBA00022737"/>
    </source>
</evidence>
<evidence type="ECO:0000256" key="2">
    <source>
        <dbReference type="ARBA" id="ARBA00007707"/>
    </source>
</evidence>
<dbReference type="SUPFAM" id="SSF51161">
    <property type="entry name" value="Trimeric LpxA-like enzymes"/>
    <property type="match status" value="1"/>
</dbReference>
<evidence type="ECO:0000256" key="16">
    <source>
        <dbReference type="ARBA" id="ARBA00048493"/>
    </source>
</evidence>
<evidence type="ECO:0000256" key="7">
    <source>
        <dbReference type="ARBA" id="ARBA00022723"/>
    </source>
</evidence>
<comment type="pathway">
    <text evidence="18">Nucleotide-sugar biosynthesis; UDP-N-acetyl-alpha-D-glucosamine biosynthesis; UDP-N-acetyl-alpha-D-glucosamine from N-acetyl-alpha-D-glucosamine 1-phosphate: step 1/1.</text>
</comment>
<reference evidence="20 21" key="1">
    <citation type="submission" date="2023-08" db="EMBL/GenBank/DDBJ databases">
        <title>The draft genome sequence of Paracraurococcus sp. LOR1-02.</title>
        <authorList>
            <person name="Kingkaew E."/>
            <person name="Tanasupawat S."/>
        </authorList>
    </citation>
    <scope>NUCLEOTIDE SEQUENCE [LARGE SCALE GENOMIC DNA]</scope>
    <source>
        <strain evidence="20 21">LOR1-02</strain>
    </source>
</reference>
<feature type="binding site" evidence="18">
    <location>
        <position position="154"/>
    </location>
    <ligand>
        <name>UDP-N-acetyl-alpha-D-glucosamine</name>
        <dbReference type="ChEBI" id="CHEBI:57705"/>
    </ligand>
</feature>
<dbReference type="SUPFAM" id="SSF53448">
    <property type="entry name" value="Nucleotide-diphospho-sugar transferases"/>
    <property type="match status" value="1"/>
</dbReference>
<evidence type="ECO:0000256" key="15">
    <source>
        <dbReference type="ARBA" id="ARBA00048247"/>
    </source>
</evidence>
<feature type="binding site" evidence="18">
    <location>
        <position position="333"/>
    </location>
    <ligand>
        <name>UDP-N-acetyl-alpha-D-glucosamine</name>
        <dbReference type="ChEBI" id="CHEBI:57705"/>
    </ligand>
</feature>
<comment type="catalytic activity">
    <reaction evidence="16 18">
        <text>N-acetyl-alpha-D-glucosamine 1-phosphate + UTP + H(+) = UDP-N-acetyl-alpha-D-glucosamine + diphosphate</text>
        <dbReference type="Rhea" id="RHEA:13509"/>
        <dbReference type="ChEBI" id="CHEBI:15378"/>
        <dbReference type="ChEBI" id="CHEBI:33019"/>
        <dbReference type="ChEBI" id="CHEBI:46398"/>
        <dbReference type="ChEBI" id="CHEBI:57705"/>
        <dbReference type="ChEBI" id="CHEBI:57776"/>
        <dbReference type="EC" id="2.7.7.23"/>
    </reaction>
</comment>
<dbReference type="EC" id="2.7.7.23" evidence="18"/>
<dbReference type="RefSeq" id="WP_305106612.1">
    <property type="nucleotide sequence ID" value="NZ_JAUTWS010000034.1"/>
</dbReference>
<evidence type="ECO:0000256" key="13">
    <source>
        <dbReference type="ARBA" id="ARBA00023315"/>
    </source>
</evidence>
<dbReference type="CDD" id="cd02540">
    <property type="entry name" value="GT2_GlmU_N_bac"/>
    <property type="match status" value="1"/>
</dbReference>
<dbReference type="Proteomes" id="UP001243009">
    <property type="component" value="Unassembled WGS sequence"/>
</dbReference>
<evidence type="ECO:0000313" key="21">
    <source>
        <dbReference type="Proteomes" id="UP001243009"/>
    </source>
</evidence>
<name>A0ABT9E6F3_9PROT</name>
<accession>A0ABT9E6F3</accession>
<feature type="binding site" evidence="18">
    <location>
        <position position="26"/>
    </location>
    <ligand>
        <name>UDP-N-acetyl-alpha-D-glucosamine</name>
        <dbReference type="ChEBI" id="CHEBI:57705"/>
    </ligand>
</feature>
<evidence type="ECO:0000313" key="20">
    <source>
        <dbReference type="EMBL" id="MDO9711756.1"/>
    </source>
</evidence>
<dbReference type="CDD" id="cd03353">
    <property type="entry name" value="LbH_GlmU_C"/>
    <property type="match status" value="1"/>
</dbReference>
<dbReference type="PANTHER" id="PTHR43584:SF3">
    <property type="entry name" value="BIFUNCTIONAL PROTEIN GLMU"/>
    <property type="match status" value="1"/>
</dbReference>
<feature type="binding site" evidence="18">
    <location>
        <position position="315"/>
    </location>
    <ligand>
        <name>UDP-N-acetyl-alpha-D-glucosamine</name>
        <dbReference type="ChEBI" id="CHEBI:57705"/>
    </ligand>
</feature>
<feature type="binding site" evidence="18">
    <location>
        <position position="405"/>
    </location>
    <ligand>
        <name>acetyl-CoA</name>
        <dbReference type="ChEBI" id="CHEBI:57288"/>
    </ligand>
</feature>
<evidence type="ECO:0000256" key="4">
    <source>
        <dbReference type="ARBA" id="ARBA00022490"/>
    </source>
</evidence>
<feature type="binding site" evidence="18">
    <location>
        <position position="348"/>
    </location>
    <ligand>
        <name>UDP-N-acetyl-alpha-D-glucosamine</name>
        <dbReference type="ChEBI" id="CHEBI:57705"/>
    </ligand>
</feature>
<organism evidence="20 21">
    <name type="scientific">Paracraurococcus lichenis</name>
    <dbReference type="NCBI Taxonomy" id="3064888"/>
    <lineage>
        <taxon>Bacteria</taxon>
        <taxon>Pseudomonadati</taxon>
        <taxon>Pseudomonadota</taxon>
        <taxon>Alphaproteobacteria</taxon>
        <taxon>Acetobacterales</taxon>
        <taxon>Roseomonadaceae</taxon>
        <taxon>Paracraurococcus</taxon>
    </lineage>
</organism>
<dbReference type="Gene3D" id="3.90.550.10">
    <property type="entry name" value="Spore Coat Polysaccharide Biosynthesis Protein SpsA, Chain A"/>
    <property type="match status" value="1"/>
</dbReference>
<dbReference type="PANTHER" id="PTHR43584">
    <property type="entry name" value="NUCLEOTIDYL TRANSFERASE"/>
    <property type="match status" value="1"/>
</dbReference>
<feature type="binding site" evidence="18">
    <location>
        <begin position="368"/>
        <end position="369"/>
    </location>
    <ligand>
        <name>acetyl-CoA</name>
        <dbReference type="ChEBI" id="CHEBI:57288"/>
    </ligand>
</feature>
<comment type="pathway">
    <text evidence="18">Nucleotide-sugar biosynthesis; UDP-N-acetyl-alpha-D-glucosamine biosynthesis; N-acetyl-alpha-D-glucosamine 1-phosphate from alpha-D-glucosamine 6-phosphate (route II): step 2/2.</text>
</comment>
<comment type="cofactor">
    <cofactor evidence="18">
        <name>Mg(2+)</name>
        <dbReference type="ChEBI" id="CHEBI:18420"/>
    </cofactor>
    <text evidence="18">Binds 1 Mg(2+) ion per subunit.</text>
</comment>
<dbReference type="PROSITE" id="PS00101">
    <property type="entry name" value="HEXAPEP_TRANSFERASES"/>
    <property type="match status" value="1"/>
</dbReference>
<dbReference type="InterPro" id="IPR011004">
    <property type="entry name" value="Trimer_LpxA-like_sf"/>
</dbReference>
<keyword evidence="21" id="KW-1185">Reference proteome</keyword>
<dbReference type="Pfam" id="PF00132">
    <property type="entry name" value="Hexapep"/>
    <property type="match status" value="1"/>
</dbReference>
<evidence type="ECO:0000256" key="1">
    <source>
        <dbReference type="ARBA" id="ARBA00004496"/>
    </source>
</evidence>
<dbReference type="NCBIfam" id="TIGR01173">
    <property type="entry name" value="glmU"/>
    <property type="match status" value="1"/>
</dbReference>
<dbReference type="NCBIfam" id="NF010933">
    <property type="entry name" value="PRK14353.1"/>
    <property type="match status" value="1"/>
</dbReference>
<sequence length="441" mass="45946">MTPVVPAAAIILAAGLGTRMRSVLPKAMHPVAGRPMINHLISTCELIFDRIVVVVGPEMPTLEKTVAPHATVVQAERLGTGHAARMAAPLLRDYAGDVAVLYADNPLITAPTIRRLVETRAKVDLALLAMRPADPGRYGRVVQDEAGDVTRIVEWADASEAERAIGLCNAGVVCAPAQDLFRWLDAVGNDNAKGEYYLTDIVDLAVADGRRVVAEEAEEAELAGANSRAELALLEAGMQARLRAAAMAGGATLVAPETVFLSWDTSLGQDVTVGPNVVFGPGVAVEDEVEIRAFSHLEGCTVRSGAIIGPFARLRPGTEVGRGAHVGNFVELKAATLAEGAKANHLSYLGDVTVGAGSNIGAGTITCNYDGLHKHRTEIGAGAFIGSDTALVAPVRVGDRALVAAGSVITEDVPDDALAIARGRQATKPGRGFKGKKKDAS</sequence>
<feature type="binding site" evidence="18">
    <location>
        <position position="226"/>
    </location>
    <ligand>
        <name>UDP-N-acetyl-alpha-D-glucosamine</name>
        <dbReference type="ChEBI" id="CHEBI:57705"/>
    </ligand>
</feature>
<evidence type="ECO:0000256" key="6">
    <source>
        <dbReference type="ARBA" id="ARBA00022695"/>
    </source>
</evidence>
<comment type="pathway">
    <text evidence="18">Bacterial outer membrane biogenesis; LPS lipid A biosynthesis.</text>
</comment>
<feature type="binding site" evidence="18">
    <location>
        <position position="139"/>
    </location>
    <ligand>
        <name>UDP-N-acetyl-alpha-D-glucosamine</name>
        <dbReference type="ChEBI" id="CHEBI:57705"/>
    </ligand>
</feature>
<evidence type="ECO:0000256" key="9">
    <source>
        <dbReference type="ARBA" id="ARBA00022842"/>
    </source>
</evidence>
<keyword evidence="10 18" id="KW-0133">Cell shape</keyword>
<feature type="binding site" evidence="18">
    <location>
        <position position="169"/>
    </location>
    <ligand>
        <name>UDP-N-acetyl-alpha-D-glucosamine</name>
        <dbReference type="ChEBI" id="CHEBI:57705"/>
    </ligand>
</feature>
<feature type="binding site" evidence="18">
    <location>
        <position position="226"/>
    </location>
    <ligand>
        <name>Mg(2+)</name>
        <dbReference type="ChEBI" id="CHEBI:18420"/>
    </ligand>
</feature>
<keyword evidence="8 18" id="KW-0677">Repeat</keyword>
<feature type="binding site" evidence="18">
    <location>
        <position position="387"/>
    </location>
    <ligand>
        <name>acetyl-CoA</name>
        <dbReference type="ChEBI" id="CHEBI:57288"/>
    </ligand>
</feature>
<feature type="binding site" evidence="18">
    <location>
        <position position="104"/>
    </location>
    <ligand>
        <name>Mg(2+)</name>
        <dbReference type="ChEBI" id="CHEBI:18420"/>
    </ligand>
</feature>
<feature type="binding site" evidence="18">
    <location>
        <position position="362"/>
    </location>
    <ligand>
        <name>acetyl-CoA</name>
        <dbReference type="ChEBI" id="CHEBI:57288"/>
    </ligand>
</feature>
<evidence type="ECO:0000256" key="3">
    <source>
        <dbReference type="ARBA" id="ARBA00007947"/>
    </source>
</evidence>
<dbReference type="Gene3D" id="2.160.10.10">
    <property type="entry name" value="Hexapeptide repeat proteins"/>
    <property type="match status" value="1"/>
</dbReference>
<dbReference type="InterPro" id="IPR029044">
    <property type="entry name" value="Nucleotide-diphossugar_trans"/>
</dbReference>
<keyword evidence="4 18" id="KW-0963">Cytoplasm</keyword>
<evidence type="ECO:0000256" key="12">
    <source>
        <dbReference type="ARBA" id="ARBA00023268"/>
    </source>
</evidence>
<dbReference type="InterPro" id="IPR018357">
    <property type="entry name" value="Hexapep_transf_CS"/>
</dbReference>
<evidence type="ECO:0000256" key="11">
    <source>
        <dbReference type="ARBA" id="ARBA00022984"/>
    </source>
</evidence>
<evidence type="ECO:0000256" key="5">
    <source>
        <dbReference type="ARBA" id="ARBA00022679"/>
    </source>
</evidence>
<keyword evidence="13 18" id="KW-0012">Acyltransferase</keyword>
<comment type="subunit">
    <text evidence="18">Homotrimer.</text>
</comment>
<feature type="active site" description="Proton acceptor" evidence="18">
    <location>
        <position position="345"/>
    </location>
</feature>
<evidence type="ECO:0000256" key="10">
    <source>
        <dbReference type="ARBA" id="ARBA00022960"/>
    </source>
</evidence>
<dbReference type="InterPro" id="IPR005882">
    <property type="entry name" value="Bifunctional_GlmU"/>
</dbReference>
<feature type="binding site" evidence="18">
    <location>
        <begin position="79"/>
        <end position="80"/>
    </location>
    <ligand>
        <name>UDP-N-acetyl-alpha-D-glucosamine</name>
        <dbReference type="ChEBI" id="CHEBI:57705"/>
    </ligand>
</feature>
<feature type="region of interest" description="Linker" evidence="18">
    <location>
        <begin position="229"/>
        <end position="249"/>
    </location>
</feature>
<dbReference type="InterPro" id="IPR038009">
    <property type="entry name" value="GlmU_C_LbH"/>
</dbReference>
<evidence type="ECO:0000256" key="14">
    <source>
        <dbReference type="ARBA" id="ARBA00023316"/>
    </source>
</evidence>
<keyword evidence="6 18" id="KW-0548">Nucleotidyltransferase</keyword>
<feature type="binding site" evidence="18">
    <location>
        <position position="74"/>
    </location>
    <ligand>
        <name>UDP-N-acetyl-alpha-D-glucosamine</name>
        <dbReference type="ChEBI" id="CHEBI:57705"/>
    </ligand>
</feature>
<keyword evidence="9 18" id="KW-0460">Magnesium</keyword>
<dbReference type="InterPro" id="IPR001451">
    <property type="entry name" value="Hexapep"/>
</dbReference>
<feature type="domain" description="MobA-like NTP transferase" evidence="19">
    <location>
        <begin position="9"/>
        <end position="126"/>
    </location>
</feature>
<dbReference type="InterPro" id="IPR025877">
    <property type="entry name" value="MobA-like_NTP_Trfase"/>
</dbReference>
<comment type="caution">
    <text evidence="20">The sequence shown here is derived from an EMBL/GenBank/DDBJ whole genome shotgun (WGS) entry which is preliminary data.</text>
</comment>
<comment type="catalytic activity">
    <reaction evidence="15 18">
        <text>alpha-D-glucosamine 1-phosphate + acetyl-CoA = N-acetyl-alpha-D-glucosamine 1-phosphate + CoA + H(+)</text>
        <dbReference type="Rhea" id="RHEA:13725"/>
        <dbReference type="ChEBI" id="CHEBI:15378"/>
        <dbReference type="ChEBI" id="CHEBI:57287"/>
        <dbReference type="ChEBI" id="CHEBI:57288"/>
        <dbReference type="ChEBI" id="CHEBI:57776"/>
        <dbReference type="ChEBI" id="CHEBI:58516"/>
        <dbReference type="EC" id="2.3.1.157"/>
    </reaction>
</comment>
<comment type="caution">
    <text evidence="18">Lacks conserved residue(s) required for the propagation of feature annotation.</text>
</comment>
<keyword evidence="11 18" id="KW-0573">Peptidoglycan synthesis</keyword>
<evidence type="ECO:0000259" key="19">
    <source>
        <dbReference type="Pfam" id="PF12804"/>
    </source>
</evidence>
<comment type="function">
    <text evidence="17 18">Catalyzes the last two sequential reactions in the de novo biosynthetic pathway for UDP-N-acetylglucosamine (UDP-GlcNAc). The C-terminal domain catalyzes the transfer of acetyl group from acetyl coenzyme A to glucosamine-1-phosphate (GlcN-1-P) to produce N-acetylglucosamine-1-phosphate (GlcNAc-1-P), which is converted into UDP-GlcNAc by the transfer of uridine 5-monophosphate (from uridine 5-triphosphate), a reaction catalyzed by the N-terminal domain.</text>
</comment>
<comment type="similarity">
    <text evidence="2 18">In the C-terminal section; belongs to the transferase hexapeptide repeat family.</text>
</comment>
<feature type="binding site" evidence="18">
    <location>
        <begin position="12"/>
        <end position="15"/>
    </location>
    <ligand>
        <name>UDP-N-acetyl-alpha-D-glucosamine</name>
        <dbReference type="ChEBI" id="CHEBI:57705"/>
    </ligand>
</feature>